<dbReference type="AlphaFoldDB" id="A0AAV3NVR4"/>
<evidence type="ECO:0000313" key="1">
    <source>
        <dbReference type="EMBL" id="GAA0143500.1"/>
    </source>
</evidence>
<accession>A0AAV3NVR4</accession>
<dbReference type="EMBL" id="BAABME010000524">
    <property type="protein sequence ID" value="GAA0143500.1"/>
    <property type="molecule type" value="Genomic_DNA"/>
</dbReference>
<organism evidence="1 2">
    <name type="scientific">Lithospermum erythrorhizon</name>
    <name type="common">Purple gromwell</name>
    <name type="synonym">Lithospermum officinale var. erythrorhizon</name>
    <dbReference type="NCBI Taxonomy" id="34254"/>
    <lineage>
        <taxon>Eukaryota</taxon>
        <taxon>Viridiplantae</taxon>
        <taxon>Streptophyta</taxon>
        <taxon>Embryophyta</taxon>
        <taxon>Tracheophyta</taxon>
        <taxon>Spermatophyta</taxon>
        <taxon>Magnoliopsida</taxon>
        <taxon>eudicotyledons</taxon>
        <taxon>Gunneridae</taxon>
        <taxon>Pentapetalae</taxon>
        <taxon>asterids</taxon>
        <taxon>lamiids</taxon>
        <taxon>Boraginales</taxon>
        <taxon>Boraginaceae</taxon>
        <taxon>Boraginoideae</taxon>
        <taxon>Lithospermeae</taxon>
        <taxon>Lithospermum</taxon>
    </lineage>
</organism>
<evidence type="ECO:0000313" key="2">
    <source>
        <dbReference type="Proteomes" id="UP001454036"/>
    </source>
</evidence>
<gene>
    <name evidence="1" type="ORF">LIER_04168</name>
</gene>
<comment type="caution">
    <text evidence="1">The sequence shown here is derived from an EMBL/GenBank/DDBJ whole genome shotgun (WGS) entry which is preliminary data.</text>
</comment>
<keyword evidence="2" id="KW-1185">Reference proteome</keyword>
<sequence length="117" mass="12910">MYISEKCNSSLNICRAVPCDLCIVDVIVHGRPIGKMHRKEEIDNMIYSLLHSAEIVDSAEIVSRRTKKLGYRSTEVESLNRMCGNKESPKAVPVPVGGDANHLSFLRTQPGLLLGST</sequence>
<proteinExistence type="predicted"/>
<protein>
    <submittedName>
        <fullName evidence="1">Uncharacterized protein</fullName>
    </submittedName>
</protein>
<name>A0AAV3NVR4_LITER</name>
<dbReference type="Proteomes" id="UP001454036">
    <property type="component" value="Unassembled WGS sequence"/>
</dbReference>
<reference evidence="1 2" key="1">
    <citation type="submission" date="2024-01" db="EMBL/GenBank/DDBJ databases">
        <title>The complete chloroplast genome sequence of Lithospermum erythrorhizon: insights into the phylogenetic relationship among Boraginaceae species and the maternal lineages of purple gromwells.</title>
        <authorList>
            <person name="Okada T."/>
            <person name="Watanabe K."/>
        </authorList>
    </citation>
    <scope>NUCLEOTIDE SEQUENCE [LARGE SCALE GENOMIC DNA]</scope>
</reference>